<proteinExistence type="inferred from homology"/>
<dbReference type="RefSeq" id="WP_130410851.1">
    <property type="nucleotide sequence ID" value="NZ_SHKX01000010.1"/>
</dbReference>
<reference evidence="9 10" key="1">
    <citation type="submission" date="2019-02" db="EMBL/GenBank/DDBJ databases">
        <title>Genomic Encyclopedia of Type Strains, Phase IV (KMG-IV): sequencing the most valuable type-strain genomes for metagenomic binning, comparative biology and taxonomic classification.</title>
        <authorList>
            <person name="Goeker M."/>
        </authorList>
    </citation>
    <scope>NUCLEOTIDE SEQUENCE [LARGE SCALE GENOMIC DNA]</scope>
    <source>
        <strain evidence="9 10">DSM 105135</strain>
    </source>
</reference>
<dbReference type="GO" id="GO:0004521">
    <property type="term" value="F:RNA endonuclease activity"/>
    <property type="evidence" value="ECO:0007669"/>
    <property type="project" value="InterPro"/>
</dbReference>
<evidence type="ECO:0000256" key="6">
    <source>
        <dbReference type="SAM" id="Coils"/>
    </source>
</evidence>
<comment type="caution">
    <text evidence="9">The sequence shown here is derived from an EMBL/GenBank/DDBJ whole genome shotgun (WGS) entry which is preliminary data.</text>
</comment>
<dbReference type="InterPro" id="IPR005229">
    <property type="entry name" value="YicC/YloC-like"/>
</dbReference>
<dbReference type="PANTHER" id="PTHR30636">
    <property type="entry name" value="UPF0701 PROTEIN YICC"/>
    <property type="match status" value="1"/>
</dbReference>
<keyword evidence="3" id="KW-0255">Endonuclease</keyword>
<dbReference type="NCBIfam" id="TIGR00255">
    <property type="entry name" value="YicC/YloC family endoribonuclease"/>
    <property type="match status" value="1"/>
</dbReference>
<evidence type="ECO:0000256" key="3">
    <source>
        <dbReference type="ARBA" id="ARBA00022759"/>
    </source>
</evidence>
<feature type="domain" description="Endoribonuclease YicC-like N-terminal" evidence="7">
    <location>
        <begin position="2"/>
        <end position="154"/>
    </location>
</feature>
<feature type="domain" description="Endoribonuclease YicC-like C-terminal" evidence="8">
    <location>
        <begin position="173"/>
        <end position="288"/>
    </location>
</feature>
<evidence type="ECO:0000256" key="2">
    <source>
        <dbReference type="ARBA" id="ARBA00022722"/>
    </source>
</evidence>
<sequence length="288" mass="32186">MISSMTAFARQETRGDFGLLVCEIRSVNHRYLEPSLRLADSLRDLEIPLRERLRAKLQRGKVDVWLRHEPAEAAASTIHINHALAAQLVNAAAEIDKLARHTAPLNAADILRMPGVIMAREPDMQALATAALTLFDRALDDFTAMRRREGDVLAGLIATRLDAVEAECARAAERLPGIISHFRQRLLDRLAEVRGELNAERLEQEMVIFAQKIDVAEELDRLRAHGREVRRVLAQGGAVGRKLDFLLQELNREANTLGAKSVSADSSQSSVELKVLIEQMREQVQNIE</sequence>
<dbReference type="PANTHER" id="PTHR30636:SF3">
    <property type="entry name" value="UPF0701 PROTEIN YICC"/>
    <property type="match status" value="1"/>
</dbReference>
<evidence type="ECO:0000313" key="9">
    <source>
        <dbReference type="EMBL" id="RZU47627.1"/>
    </source>
</evidence>
<evidence type="ECO:0000259" key="7">
    <source>
        <dbReference type="Pfam" id="PF03755"/>
    </source>
</evidence>
<dbReference type="Proteomes" id="UP000292423">
    <property type="component" value="Unassembled WGS sequence"/>
</dbReference>
<dbReference type="GO" id="GO:0016787">
    <property type="term" value="F:hydrolase activity"/>
    <property type="evidence" value="ECO:0007669"/>
    <property type="project" value="UniProtKB-KW"/>
</dbReference>
<keyword evidence="6" id="KW-0175">Coiled coil</keyword>
<protein>
    <submittedName>
        <fullName evidence="9">Uncharacterized protein (TIGR00255 family)</fullName>
    </submittedName>
</protein>
<evidence type="ECO:0000313" key="10">
    <source>
        <dbReference type="Proteomes" id="UP000292423"/>
    </source>
</evidence>
<comment type="similarity">
    <text evidence="5">Belongs to the YicC/YloC family.</text>
</comment>
<evidence type="ECO:0000256" key="1">
    <source>
        <dbReference type="ARBA" id="ARBA00001968"/>
    </source>
</evidence>
<dbReference type="OrthoDB" id="9771229at2"/>
<evidence type="ECO:0000259" key="8">
    <source>
        <dbReference type="Pfam" id="PF08340"/>
    </source>
</evidence>
<gene>
    <name evidence="9" type="ORF">EV700_0594</name>
</gene>
<keyword evidence="4" id="KW-0378">Hydrolase</keyword>
<evidence type="ECO:0000256" key="5">
    <source>
        <dbReference type="ARBA" id="ARBA00035648"/>
    </source>
</evidence>
<organism evidence="9 10">
    <name type="scientific">Fluviicoccus keumensis</name>
    <dbReference type="NCBI Taxonomy" id="1435465"/>
    <lineage>
        <taxon>Bacteria</taxon>
        <taxon>Pseudomonadati</taxon>
        <taxon>Pseudomonadota</taxon>
        <taxon>Gammaproteobacteria</taxon>
        <taxon>Moraxellales</taxon>
        <taxon>Moraxellaceae</taxon>
        <taxon>Fluviicoccus</taxon>
    </lineage>
</organism>
<dbReference type="InterPro" id="IPR013551">
    <property type="entry name" value="YicC-like_C"/>
</dbReference>
<dbReference type="InterPro" id="IPR013527">
    <property type="entry name" value="YicC-like_N"/>
</dbReference>
<comment type="cofactor">
    <cofactor evidence="1">
        <name>a divalent metal cation</name>
        <dbReference type="ChEBI" id="CHEBI:60240"/>
    </cofactor>
</comment>
<dbReference type="Pfam" id="PF08340">
    <property type="entry name" value="YicC-like_C"/>
    <property type="match status" value="1"/>
</dbReference>
<name>A0A4Q7ZAK9_9GAMM</name>
<dbReference type="EMBL" id="SHKX01000010">
    <property type="protein sequence ID" value="RZU47627.1"/>
    <property type="molecule type" value="Genomic_DNA"/>
</dbReference>
<evidence type="ECO:0000256" key="4">
    <source>
        <dbReference type="ARBA" id="ARBA00022801"/>
    </source>
</evidence>
<accession>A0A4Q7ZAK9</accession>
<dbReference type="AlphaFoldDB" id="A0A4Q7ZAK9"/>
<keyword evidence="10" id="KW-1185">Reference proteome</keyword>
<keyword evidence="2" id="KW-0540">Nuclease</keyword>
<feature type="coiled-coil region" evidence="6">
    <location>
        <begin position="183"/>
        <end position="219"/>
    </location>
</feature>
<dbReference type="Pfam" id="PF03755">
    <property type="entry name" value="YicC-like_N"/>
    <property type="match status" value="1"/>
</dbReference>